<protein>
    <submittedName>
        <fullName evidence="1">Uncharacterized protein</fullName>
    </submittedName>
</protein>
<dbReference type="AlphaFoldDB" id="A0A9P0KV53"/>
<evidence type="ECO:0000313" key="2">
    <source>
        <dbReference type="Proteomes" id="UP001152888"/>
    </source>
</evidence>
<proteinExistence type="predicted"/>
<organism evidence="1 2">
    <name type="scientific">Acanthoscelides obtectus</name>
    <name type="common">Bean weevil</name>
    <name type="synonym">Bruchus obtectus</name>
    <dbReference type="NCBI Taxonomy" id="200917"/>
    <lineage>
        <taxon>Eukaryota</taxon>
        <taxon>Metazoa</taxon>
        <taxon>Ecdysozoa</taxon>
        <taxon>Arthropoda</taxon>
        <taxon>Hexapoda</taxon>
        <taxon>Insecta</taxon>
        <taxon>Pterygota</taxon>
        <taxon>Neoptera</taxon>
        <taxon>Endopterygota</taxon>
        <taxon>Coleoptera</taxon>
        <taxon>Polyphaga</taxon>
        <taxon>Cucujiformia</taxon>
        <taxon>Chrysomeloidea</taxon>
        <taxon>Chrysomelidae</taxon>
        <taxon>Bruchinae</taxon>
        <taxon>Bruchini</taxon>
        <taxon>Acanthoscelides</taxon>
    </lineage>
</organism>
<keyword evidence="2" id="KW-1185">Reference proteome</keyword>
<name>A0A9P0KV53_ACAOB</name>
<accession>A0A9P0KV53</accession>
<comment type="caution">
    <text evidence="1">The sequence shown here is derived from an EMBL/GenBank/DDBJ whole genome shotgun (WGS) entry which is preliminary data.</text>
</comment>
<dbReference type="Proteomes" id="UP001152888">
    <property type="component" value="Unassembled WGS sequence"/>
</dbReference>
<reference evidence="1" key="1">
    <citation type="submission" date="2022-03" db="EMBL/GenBank/DDBJ databases">
        <authorList>
            <person name="Sayadi A."/>
        </authorList>
    </citation>
    <scope>NUCLEOTIDE SEQUENCE</scope>
</reference>
<sequence length="66" mass="7749">MELFIGVIKLMGVIHFPTIESYWKKTQFVTTKYLTKYHSATIDLHYSSNAGIFRTILFRPPIGWIK</sequence>
<evidence type="ECO:0000313" key="1">
    <source>
        <dbReference type="EMBL" id="CAH1983595.1"/>
    </source>
</evidence>
<dbReference type="EMBL" id="CAKOFQ010006941">
    <property type="protein sequence ID" value="CAH1983595.1"/>
    <property type="molecule type" value="Genomic_DNA"/>
</dbReference>
<gene>
    <name evidence="1" type="ORF">ACAOBT_LOCUS15629</name>
</gene>